<dbReference type="Pfam" id="PF01575">
    <property type="entry name" value="MaoC_dehydratas"/>
    <property type="match status" value="1"/>
</dbReference>
<dbReference type="InterPro" id="IPR002539">
    <property type="entry name" value="MaoC-like_dom"/>
</dbReference>
<dbReference type="PATRIC" id="fig|135826.4.peg.230"/>
<protein>
    <submittedName>
        <fullName evidence="2">Enoyl-CoA hydratase</fullName>
    </submittedName>
</protein>
<dbReference type="PANTHER" id="PTHR43437:SF3">
    <property type="entry name" value="HYDROXYACYL-THIOESTER DEHYDRATASE TYPE 2, MITOCHONDRIAL"/>
    <property type="match status" value="1"/>
</dbReference>
<reference evidence="2 3" key="1">
    <citation type="submission" date="2015-01" db="EMBL/GenBank/DDBJ databases">
        <title>Genome sequence of Jeotgalibacillus alimentarius.</title>
        <authorList>
            <person name="Goh K.M."/>
            <person name="Chan K.-G."/>
            <person name="Yaakop A.S."/>
            <person name="Ee R."/>
            <person name="Gan H.M."/>
            <person name="Chan C.S."/>
        </authorList>
    </citation>
    <scope>NUCLEOTIDE SEQUENCE [LARGE SCALE GENOMIC DNA]</scope>
    <source>
        <strain evidence="2 3">YKJ-13</strain>
    </source>
</reference>
<dbReference type="InterPro" id="IPR029069">
    <property type="entry name" value="HotDog_dom_sf"/>
</dbReference>
<dbReference type="GO" id="GO:0019171">
    <property type="term" value="F:(3R)-hydroxyacyl-[acyl-carrier-protein] dehydratase activity"/>
    <property type="evidence" value="ECO:0007669"/>
    <property type="project" value="TreeGrafter"/>
</dbReference>
<feature type="domain" description="MaoC-like" evidence="1">
    <location>
        <begin position="24"/>
        <end position="117"/>
    </location>
</feature>
<evidence type="ECO:0000313" key="2">
    <source>
        <dbReference type="EMBL" id="KIL53251.1"/>
    </source>
</evidence>
<dbReference type="InterPro" id="IPR050965">
    <property type="entry name" value="UPF0336/Enoyl-CoA_hydratase"/>
</dbReference>
<accession>A0A0C2W9I1</accession>
<dbReference type="EMBL" id="JXRQ01000008">
    <property type="protein sequence ID" value="KIL53251.1"/>
    <property type="molecule type" value="Genomic_DNA"/>
</dbReference>
<dbReference type="Gene3D" id="3.10.129.10">
    <property type="entry name" value="Hotdog Thioesterase"/>
    <property type="match status" value="1"/>
</dbReference>
<dbReference type="SUPFAM" id="SSF54637">
    <property type="entry name" value="Thioesterase/thiol ester dehydrase-isomerase"/>
    <property type="match status" value="1"/>
</dbReference>
<organism evidence="2 3">
    <name type="scientific">Jeotgalibacillus alimentarius</name>
    <dbReference type="NCBI Taxonomy" id="135826"/>
    <lineage>
        <taxon>Bacteria</taxon>
        <taxon>Bacillati</taxon>
        <taxon>Bacillota</taxon>
        <taxon>Bacilli</taxon>
        <taxon>Bacillales</taxon>
        <taxon>Caryophanaceae</taxon>
        <taxon>Jeotgalibacillus</taxon>
    </lineage>
</organism>
<dbReference type="Proteomes" id="UP000031950">
    <property type="component" value="Unassembled WGS sequence"/>
</dbReference>
<dbReference type="RefSeq" id="WP_041120934.1">
    <property type="nucleotide sequence ID" value="NZ_JXRQ01000008.1"/>
</dbReference>
<proteinExistence type="predicted"/>
<evidence type="ECO:0000259" key="1">
    <source>
        <dbReference type="Pfam" id="PF01575"/>
    </source>
</evidence>
<name>A0A0C2W9I1_9BACL</name>
<sequence length="158" mass="17556">MLLGKKRKIGRQIEEMSIGEKLTLTEKIEDKDLLLFLGLTNDSNPLYIQHDYASQTSYKKPIVPTIMLTGFVTSAVSKYMPGPGSHIKSHSLSFPKPLYHYATVDYVFEIKSIDRPKSEVEISVRGTDESGDTVISGTVIACPPSKLQKFEGSALDNF</sequence>
<comment type="caution">
    <text evidence="2">The sequence shown here is derived from an EMBL/GenBank/DDBJ whole genome shotgun (WGS) entry which is preliminary data.</text>
</comment>
<gene>
    <name evidence="2" type="ORF">KP77_02270</name>
</gene>
<dbReference type="STRING" id="135826.KP77_02270"/>
<keyword evidence="3" id="KW-1185">Reference proteome</keyword>
<dbReference type="AlphaFoldDB" id="A0A0C2W9I1"/>
<evidence type="ECO:0000313" key="3">
    <source>
        <dbReference type="Proteomes" id="UP000031950"/>
    </source>
</evidence>
<dbReference type="PANTHER" id="PTHR43437">
    <property type="entry name" value="HYDROXYACYL-THIOESTER DEHYDRATASE TYPE 2, MITOCHONDRIAL-RELATED"/>
    <property type="match status" value="1"/>
</dbReference>
<dbReference type="GO" id="GO:0006633">
    <property type="term" value="P:fatty acid biosynthetic process"/>
    <property type="evidence" value="ECO:0007669"/>
    <property type="project" value="TreeGrafter"/>
</dbReference>
<dbReference type="OrthoDB" id="2691304at2"/>